<sequence length="140" mass="15292">MDVYNASCDEKQPTCTKCADRRDTCHYSASGSWLWTKPTYAGHSSAKYIKAAEYHQSKAINSFTCTSELKAQEQVIGSFAFSSLLISFAFAFPLAVPASTPKSSDPLDEIIQITTLARSMMNFSTPLLTGSKSDEIGQLT</sequence>
<comment type="caution">
    <text evidence="2">The sequence shown here is derived from an EMBL/GenBank/DDBJ whole genome shotgun (WGS) entry which is preliminary data.</text>
</comment>
<gene>
    <name evidence="2" type="ORF">N7532_011411</name>
</gene>
<reference evidence="2" key="2">
    <citation type="journal article" date="2023" name="IMA Fungus">
        <title>Comparative genomic study of the Penicillium genus elucidates a diverse pangenome and 15 lateral gene transfer events.</title>
        <authorList>
            <person name="Petersen C."/>
            <person name="Sorensen T."/>
            <person name="Nielsen M.R."/>
            <person name="Sondergaard T.E."/>
            <person name="Sorensen J.L."/>
            <person name="Fitzpatrick D.A."/>
            <person name="Frisvad J.C."/>
            <person name="Nielsen K.L."/>
        </authorList>
    </citation>
    <scope>NUCLEOTIDE SEQUENCE</scope>
    <source>
        <strain evidence="2">IBT 30761</strain>
    </source>
</reference>
<keyword evidence="1" id="KW-1133">Transmembrane helix</keyword>
<evidence type="ECO:0000313" key="3">
    <source>
        <dbReference type="Proteomes" id="UP001149074"/>
    </source>
</evidence>
<feature type="transmembrane region" description="Helical" evidence="1">
    <location>
        <begin position="75"/>
        <end position="96"/>
    </location>
</feature>
<keyword evidence="1" id="KW-0812">Transmembrane</keyword>
<keyword evidence="3" id="KW-1185">Reference proteome</keyword>
<evidence type="ECO:0000313" key="2">
    <source>
        <dbReference type="EMBL" id="KAJ5082368.1"/>
    </source>
</evidence>
<reference evidence="2" key="1">
    <citation type="submission" date="2022-11" db="EMBL/GenBank/DDBJ databases">
        <authorList>
            <person name="Petersen C."/>
        </authorList>
    </citation>
    <scope>NUCLEOTIDE SEQUENCE</scope>
    <source>
        <strain evidence="2">IBT 30761</strain>
    </source>
</reference>
<protein>
    <submittedName>
        <fullName evidence="2">NADH-ubiquinone oxidoreductase subunit B</fullName>
    </submittedName>
</protein>
<dbReference type="Proteomes" id="UP001149074">
    <property type="component" value="Unassembled WGS sequence"/>
</dbReference>
<organism evidence="2 3">
    <name type="scientific">Penicillium argentinense</name>
    <dbReference type="NCBI Taxonomy" id="1131581"/>
    <lineage>
        <taxon>Eukaryota</taxon>
        <taxon>Fungi</taxon>
        <taxon>Dikarya</taxon>
        <taxon>Ascomycota</taxon>
        <taxon>Pezizomycotina</taxon>
        <taxon>Eurotiomycetes</taxon>
        <taxon>Eurotiomycetidae</taxon>
        <taxon>Eurotiales</taxon>
        <taxon>Aspergillaceae</taxon>
        <taxon>Penicillium</taxon>
    </lineage>
</organism>
<evidence type="ECO:0000256" key="1">
    <source>
        <dbReference type="SAM" id="Phobius"/>
    </source>
</evidence>
<dbReference type="RefSeq" id="XP_056468890.1">
    <property type="nucleotide sequence ID" value="XM_056623902.1"/>
</dbReference>
<dbReference type="EMBL" id="JAPQKI010000011">
    <property type="protein sequence ID" value="KAJ5082368.1"/>
    <property type="molecule type" value="Genomic_DNA"/>
</dbReference>
<keyword evidence="1" id="KW-0472">Membrane</keyword>
<dbReference type="GeneID" id="81362881"/>
<proteinExistence type="predicted"/>
<dbReference type="AlphaFoldDB" id="A0A9W9EIC4"/>
<name>A0A9W9EIC4_9EURO</name>
<accession>A0A9W9EIC4</accession>